<evidence type="ECO:0000313" key="1">
    <source>
        <dbReference type="EMBL" id="GAI83919.1"/>
    </source>
</evidence>
<reference evidence="1" key="1">
    <citation type="journal article" date="2014" name="Front. Microbiol.">
        <title>High frequency of phylogenetically diverse reductive dehalogenase-homologous genes in deep subseafloor sedimentary metagenomes.</title>
        <authorList>
            <person name="Kawai M."/>
            <person name="Futagami T."/>
            <person name="Toyoda A."/>
            <person name="Takaki Y."/>
            <person name="Nishi S."/>
            <person name="Hori S."/>
            <person name="Arai W."/>
            <person name="Tsubouchi T."/>
            <person name="Morono Y."/>
            <person name="Uchiyama I."/>
            <person name="Ito T."/>
            <person name="Fujiyama A."/>
            <person name="Inagaki F."/>
            <person name="Takami H."/>
        </authorList>
    </citation>
    <scope>NUCLEOTIDE SEQUENCE</scope>
    <source>
        <strain evidence="1">Expedition CK06-06</strain>
    </source>
</reference>
<name>X1TV57_9ZZZZ</name>
<gene>
    <name evidence="1" type="ORF">S12H4_17208</name>
</gene>
<proteinExistence type="predicted"/>
<accession>X1TV57</accession>
<dbReference type="AlphaFoldDB" id="X1TV57"/>
<feature type="non-terminal residue" evidence="1">
    <location>
        <position position="1"/>
    </location>
</feature>
<protein>
    <submittedName>
        <fullName evidence="1">Uncharacterized protein</fullName>
    </submittedName>
</protein>
<organism evidence="1">
    <name type="scientific">marine sediment metagenome</name>
    <dbReference type="NCBI Taxonomy" id="412755"/>
    <lineage>
        <taxon>unclassified sequences</taxon>
        <taxon>metagenomes</taxon>
        <taxon>ecological metagenomes</taxon>
    </lineage>
</organism>
<dbReference type="EMBL" id="BARW01008389">
    <property type="protein sequence ID" value="GAI83919.1"/>
    <property type="molecule type" value="Genomic_DNA"/>
</dbReference>
<comment type="caution">
    <text evidence="1">The sequence shown here is derived from an EMBL/GenBank/DDBJ whole genome shotgun (WGS) entry which is preliminary data.</text>
</comment>
<sequence length="59" mass="6462">RPEFALEVANGVLTGSWDPPSFLHPLGQTKFGRDVLSRVIYGAYSSLTIALTYHNTSLP</sequence>